<accession>A0A6A4RPY4</accession>
<protein>
    <recommendedName>
        <fullName evidence="14">Cytochrome c domain-containing protein</fullName>
    </recommendedName>
</protein>
<evidence type="ECO:0000256" key="7">
    <source>
        <dbReference type="ARBA" id="ARBA00022729"/>
    </source>
</evidence>
<dbReference type="InterPro" id="IPR009056">
    <property type="entry name" value="Cyt_c-like_dom"/>
</dbReference>
<gene>
    <name evidence="15" type="ORF">F2P81_023488</name>
</gene>
<dbReference type="Pfam" id="PF00034">
    <property type="entry name" value="Cytochrom_C"/>
    <property type="match status" value="1"/>
</dbReference>
<keyword evidence="4" id="KW-0813">Transport</keyword>
<dbReference type="GO" id="GO:0020037">
    <property type="term" value="F:heme binding"/>
    <property type="evidence" value="ECO:0007669"/>
    <property type="project" value="InterPro"/>
</dbReference>
<dbReference type="GO" id="GO:0005758">
    <property type="term" value="C:mitochondrial intermembrane space"/>
    <property type="evidence" value="ECO:0007669"/>
    <property type="project" value="UniProtKB-SubCell"/>
</dbReference>
<dbReference type="NCBIfam" id="TIGR02232">
    <property type="entry name" value="myxo_disulf_rpt"/>
    <property type="match status" value="1"/>
</dbReference>
<evidence type="ECO:0000256" key="10">
    <source>
        <dbReference type="ARBA" id="ARBA00023004"/>
    </source>
</evidence>
<evidence type="ECO:0000256" key="5">
    <source>
        <dbReference type="ARBA" id="ARBA00022617"/>
    </source>
</evidence>
<organism evidence="15 16">
    <name type="scientific">Scophthalmus maximus</name>
    <name type="common">Turbot</name>
    <name type="synonym">Psetta maxima</name>
    <dbReference type="NCBI Taxonomy" id="52904"/>
    <lineage>
        <taxon>Eukaryota</taxon>
        <taxon>Metazoa</taxon>
        <taxon>Chordata</taxon>
        <taxon>Craniata</taxon>
        <taxon>Vertebrata</taxon>
        <taxon>Euteleostomi</taxon>
        <taxon>Actinopterygii</taxon>
        <taxon>Neopterygii</taxon>
        <taxon>Teleostei</taxon>
        <taxon>Neoteleostei</taxon>
        <taxon>Acanthomorphata</taxon>
        <taxon>Carangaria</taxon>
        <taxon>Pleuronectiformes</taxon>
        <taxon>Pleuronectoidei</taxon>
        <taxon>Scophthalmidae</taxon>
        <taxon>Scophthalmus</taxon>
    </lineage>
</organism>
<keyword evidence="8" id="KW-0677">Repeat</keyword>
<dbReference type="Proteomes" id="UP000438429">
    <property type="component" value="Unassembled WGS sequence"/>
</dbReference>
<evidence type="ECO:0000256" key="2">
    <source>
        <dbReference type="ARBA" id="ARBA00004569"/>
    </source>
</evidence>
<evidence type="ECO:0000256" key="9">
    <source>
        <dbReference type="ARBA" id="ARBA00022982"/>
    </source>
</evidence>
<dbReference type="Gene3D" id="1.10.760.10">
    <property type="entry name" value="Cytochrome c-like domain"/>
    <property type="match status" value="1"/>
</dbReference>
<comment type="function">
    <text evidence="1">Electron carrier protein. The oxidized form of the cytochrome c heme group can accept an electron from the heme group of the cytochrome c1 subunit of cytochrome reductase. Cytochrome c then transfers this electron to the cytochrome oxidase complex, the final protein carrier in the mitochondrial electron-transport chain.</text>
</comment>
<dbReference type="GO" id="GO:0009055">
    <property type="term" value="F:electron transfer activity"/>
    <property type="evidence" value="ECO:0007669"/>
    <property type="project" value="InterPro"/>
</dbReference>
<name>A0A6A4RPY4_SCOMX</name>
<proteinExistence type="inferred from homology"/>
<evidence type="ECO:0000256" key="4">
    <source>
        <dbReference type="ARBA" id="ARBA00022448"/>
    </source>
</evidence>
<evidence type="ECO:0000313" key="16">
    <source>
        <dbReference type="Proteomes" id="UP000438429"/>
    </source>
</evidence>
<dbReference type="SUPFAM" id="SSF46626">
    <property type="entry name" value="Cytochrome c"/>
    <property type="match status" value="1"/>
</dbReference>
<dbReference type="EMBL" id="VEVO01000021">
    <property type="protein sequence ID" value="KAF0024686.1"/>
    <property type="molecule type" value="Genomic_DNA"/>
</dbReference>
<evidence type="ECO:0000256" key="1">
    <source>
        <dbReference type="ARBA" id="ARBA00002555"/>
    </source>
</evidence>
<comment type="caution">
    <text evidence="15">The sequence shown here is derived from an EMBL/GenBank/DDBJ whole genome shotgun (WGS) entry which is preliminary data.</text>
</comment>
<evidence type="ECO:0000256" key="12">
    <source>
        <dbReference type="PROSITE-ProRule" id="PRU00433"/>
    </source>
</evidence>
<keyword evidence="10 12" id="KW-0408">Iron</keyword>
<reference evidence="15 16" key="1">
    <citation type="submission" date="2019-06" db="EMBL/GenBank/DDBJ databases">
        <title>Draft genomes of female and male turbot (Scophthalmus maximus).</title>
        <authorList>
            <person name="Xu H."/>
            <person name="Xu X.-W."/>
            <person name="Shao C."/>
            <person name="Chen S."/>
        </authorList>
    </citation>
    <scope>NUCLEOTIDE SEQUENCE [LARGE SCALE GENOMIC DNA]</scope>
    <source>
        <strain evidence="15">Ysfricsl-2016a</strain>
        <tissue evidence="15">Blood</tissue>
    </source>
</reference>
<dbReference type="FunFam" id="1.10.760.10:FF:000001">
    <property type="entry name" value="Cytochrome c iso-1"/>
    <property type="match status" value="1"/>
</dbReference>
<evidence type="ECO:0000256" key="8">
    <source>
        <dbReference type="ARBA" id="ARBA00022737"/>
    </source>
</evidence>
<comment type="subcellular location">
    <subcellularLocation>
        <location evidence="2">Mitochondrion intermembrane space</location>
    </subcellularLocation>
</comment>
<keyword evidence="6 12" id="KW-0479">Metal-binding</keyword>
<dbReference type="PROSITE" id="PS51007">
    <property type="entry name" value="CYTC"/>
    <property type="match status" value="1"/>
</dbReference>
<evidence type="ECO:0000256" key="6">
    <source>
        <dbReference type="ARBA" id="ARBA00022723"/>
    </source>
</evidence>
<evidence type="ECO:0000256" key="11">
    <source>
        <dbReference type="ARBA" id="ARBA00023157"/>
    </source>
</evidence>
<keyword evidence="7" id="KW-0732">Signal</keyword>
<dbReference type="AlphaFoldDB" id="A0A6A4RPY4"/>
<dbReference type="InterPro" id="IPR002327">
    <property type="entry name" value="Cyt_c_1A/1B"/>
</dbReference>
<evidence type="ECO:0000313" key="15">
    <source>
        <dbReference type="EMBL" id="KAF0024686.1"/>
    </source>
</evidence>
<comment type="similarity">
    <text evidence="3">Belongs to the cytochrome c family.</text>
</comment>
<dbReference type="PANTHER" id="PTHR11961">
    <property type="entry name" value="CYTOCHROME C"/>
    <property type="match status" value="1"/>
</dbReference>
<evidence type="ECO:0000256" key="13">
    <source>
        <dbReference type="SAM" id="MobiDB-lite"/>
    </source>
</evidence>
<keyword evidence="9" id="KW-0249">Electron transport</keyword>
<evidence type="ECO:0000256" key="3">
    <source>
        <dbReference type="ARBA" id="ARBA00006488"/>
    </source>
</evidence>
<keyword evidence="5 12" id="KW-0349">Heme</keyword>
<dbReference type="InterPro" id="IPR036909">
    <property type="entry name" value="Cyt_c-like_dom_sf"/>
</dbReference>
<keyword evidence="11" id="KW-1015">Disulfide bond</keyword>
<dbReference type="PRINTS" id="PR00604">
    <property type="entry name" value="CYTCHRMECIAB"/>
</dbReference>
<evidence type="ECO:0000259" key="14">
    <source>
        <dbReference type="PROSITE" id="PS51007"/>
    </source>
</evidence>
<feature type="domain" description="Cytochrome c" evidence="14">
    <location>
        <begin position="190"/>
        <end position="291"/>
    </location>
</feature>
<feature type="region of interest" description="Disordered" evidence="13">
    <location>
        <begin position="149"/>
        <end position="169"/>
    </location>
</feature>
<sequence length="496" mass="55742">MLSAHRGGTWTRQRGKWQQCQGRDAWIKLKFPEGCHHRPVSHTGHSSHSVHLRTAAPPMRSTLCSSGKLPNCNHRKSSVHCGLSLAPSKSTVINPHWTKSESHRSLDLGSLNMHVTPAISKISLPTIIKLYAPTAKPIHMHVNMPMRFGREKDPDDDKAPNSPNMPQRFGRSRAVNRLCAAGCPELLVMGDIKKGKKAFVQKCSQCHTVEEKGRHKVGPNLWGLFGRKTGQAPGFSYTQANINKGIIWDEETLNVYLQNPKKYIPGTKMIFSGIRKKTERKDIIAVVRELQVSQGNKDYQDGLVQMDLRGLTVTRGQRDRKATRVLRGIQEAQESQALRAPPVQMDFLGPLVHLPQIFVVNSKEEMSRLHLDNAIAFRKDQRMLYFKDKDGWKPIQPFQPFQSTEKVPDRVGVCGDGKVHAQHGEECDDGNQIVTDACLNCKWAYCGDGYRHEGMEECDGKDFGYQTCKSYLPGSFGHLRCTDSCLIDSTGCKYFT</sequence>
<dbReference type="GO" id="GO:0046872">
    <property type="term" value="F:metal ion binding"/>
    <property type="evidence" value="ECO:0007669"/>
    <property type="project" value="UniProtKB-KW"/>
</dbReference>
<feature type="compositionally biased region" description="Basic and acidic residues" evidence="13">
    <location>
        <begin position="149"/>
        <end position="159"/>
    </location>
</feature>
<dbReference type="InterPro" id="IPR011936">
    <property type="entry name" value="Myxo_disulph_rpt"/>
</dbReference>